<dbReference type="SUPFAM" id="SSF52151">
    <property type="entry name" value="FabD/lysophospholipase-like"/>
    <property type="match status" value="1"/>
</dbReference>
<dbReference type="GO" id="GO:0047499">
    <property type="term" value="F:calcium-independent phospholipase A2 activity"/>
    <property type="evidence" value="ECO:0007669"/>
    <property type="project" value="TreeGrafter"/>
</dbReference>
<evidence type="ECO:0000313" key="8">
    <source>
        <dbReference type="Proteomes" id="UP001175353"/>
    </source>
</evidence>
<feature type="active site" description="Proton acceptor" evidence="4">
    <location>
        <position position="823"/>
    </location>
</feature>
<dbReference type="AlphaFoldDB" id="A0AAN6KLT0"/>
<evidence type="ECO:0000256" key="5">
    <source>
        <dbReference type="SAM" id="MobiDB-lite"/>
    </source>
</evidence>
<evidence type="ECO:0000256" key="3">
    <source>
        <dbReference type="ARBA" id="ARBA00023098"/>
    </source>
</evidence>
<organism evidence="7 8">
    <name type="scientific">Friedmanniomyces endolithicus</name>
    <dbReference type="NCBI Taxonomy" id="329885"/>
    <lineage>
        <taxon>Eukaryota</taxon>
        <taxon>Fungi</taxon>
        <taxon>Dikarya</taxon>
        <taxon>Ascomycota</taxon>
        <taxon>Pezizomycotina</taxon>
        <taxon>Dothideomycetes</taxon>
        <taxon>Dothideomycetidae</taxon>
        <taxon>Mycosphaerellales</taxon>
        <taxon>Teratosphaeriaceae</taxon>
        <taxon>Friedmanniomyces</taxon>
    </lineage>
</organism>
<dbReference type="EMBL" id="JAUJLE010000074">
    <property type="protein sequence ID" value="KAK0989538.1"/>
    <property type="molecule type" value="Genomic_DNA"/>
</dbReference>
<dbReference type="Proteomes" id="UP001175353">
    <property type="component" value="Unassembled WGS sequence"/>
</dbReference>
<dbReference type="GO" id="GO:0016042">
    <property type="term" value="P:lipid catabolic process"/>
    <property type="evidence" value="ECO:0007669"/>
    <property type="project" value="UniProtKB-UniRule"/>
</dbReference>
<feature type="active site" description="Nucleophile" evidence="4">
    <location>
        <position position="648"/>
    </location>
</feature>
<keyword evidence="8" id="KW-1185">Reference proteome</keyword>
<dbReference type="InterPro" id="IPR002641">
    <property type="entry name" value="PNPLA_dom"/>
</dbReference>
<evidence type="ECO:0000313" key="7">
    <source>
        <dbReference type="EMBL" id="KAK0989538.1"/>
    </source>
</evidence>
<dbReference type="PANTHER" id="PTHR24185">
    <property type="entry name" value="CALCIUM-INDEPENDENT PHOSPHOLIPASE A2-GAMMA"/>
    <property type="match status" value="1"/>
</dbReference>
<feature type="region of interest" description="Disordered" evidence="5">
    <location>
        <begin position="327"/>
        <end position="347"/>
    </location>
</feature>
<evidence type="ECO:0000259" key="6">
    <source>
        <dbReference type="PROSITE" id="PS51635"/>
    </source>
</evidence>
<dbReference type="GO" id="GO:0019369">
    <property type="term" value="P:arachidonate metabolic process"/>
    <property type="evidence" value="ECO:0007669"/>
    <property type="project" value="TreeGrafter"/>
</dbReference>
<feature type="compositionally biased region" description="Low complexity" evidence="5">
    <location>
        <begin position="327"/>
        <end position="336"/>
    </location>
</feature>
<reference evidence="7" key="1">
    <citation type="submission" date="2023-06" db="EMBL/GenBank/DDBJ databases">
        <title>Black Yeasts Isolated from many extreme environments.</title>
        <authorList>
            <person name="Coleine C."/>
            <person name="Stajich J.E."/>
            <person name="Selbmann L."/>
        </authorList>
    </citation>
    <scope>NUCLEOTIDE SEQUENCE</scope>
    <source>
        <strain evidence="7">CCFEE 5200</strain>
    </source>
</reference>
<protein>
    <recommendedName>
        <fullName evidence="6">PNPLA domain-containing protein</fullName>
    </recommendedName>
</protein>
<comment type="caution">
    <text evidence="7">The sequence shown here is derived from an EMBL/GenBank/DDBJ whole genome shotgun (WGS) entry which is preliminary data.</text>
</comment>
<dbReference type="Pfam" id="PF01734">
    <property type="entry name" value="Patatin"/>
    <property type="match status" value="1"/>
</dbReference>
<feature type="domain" description="PNPLA" evidence="6">
    <location>
        <begin position="580"/>
        <end position="836"/>
    </location>
</feature>
<proteinExistence type="predicted"/>
<feature type="short sequence motif" description="DGA/G" evidence="4">
    <location>
        <begin position="823"/>
        <end position="825"/>
    </location>
</feature>
<keyword evidence="1 4" id="KW-0378">Hydrolase</keyword>
<keyword evidence="3 4" id="KW-0443">Lipid metabolism</keyword>
<keyword evidence="2 4" id="KW-0442">Lipid degradation</keyword>
<evidence type="ECO:0000256" key="2">
    <source>
        <dbReference type="ARBA" id="ARBA00022963"/>
    </source>
</evidence>
<dbReference type="GO" id="GO:0016020">
    <property type="term" value="C:membrane"/>
    <property type="evidence" value="ECO:0007669"/>
    <property type="project" value="TreeGrafter"/>
</dbReference>
<dbReference type="PANTHER" id="PTHR24185:SF1">
    <property type="entry name" value="CALCIUM-INDEPENDENT PHOSPHOLIPASE A2-GAMMA"/>
    <property type="match status" value="1"/>
</dbReference>
<dbReference type="Gene3D" id="3.40.1090.10">
    <property type="entry name" value="Cytosolic phospholipase A2 catalytic domain"/>
    <property type="match status" value="1"/>
</dbReference>
<sequence length="1039" mass="116473">MEGVLCTAGRVCRHAIEAVQGETLLLEHDDWARARLADFNHWAAGVGLFARSKNALDYRLRDLPDAIEVLCSLMGSVTAVFQRCLRECDAVTQAKAGRGSPLHRVSEIAKEQDLPTLLIAAWSSDEESDGRAEDHGEATTLPPTLAEPCKDAENLLDRLVDIGTLIRRSGLSERLLRADQSFNEKSYVDLRQNLETTLYLRQLLTTRSLEASRLWHSSAESASHLVEYAYLRESQIHLVQANLRRRHRFAFARRRASTLGREVDTTASQPLNAVETMPKEVLSSTGDDGQHPIPAREPLSIASQVSASAVDQSFDVKALEVRSGSSAVSSAQSTTANERTYPKPPRLGKQQAFKCPCCCQPLPKRIGANRGRWRKHIARDLYPYTCPVVGCAAEDVLFAKQRDWRSHLSEQHRVVSHWACSICGDGVQHFNQHAFGEHVRVAHSALDPQYLATLVDMSQREVVDLPSLCPWLAELTDEGSAQPPESMQVYPPACLFNPALGLASAPLLPDDHYFDSTWGSSVVQSSRSKLESDDVRSATPSLEITAPAAPNSPVPRSVLGDLDEFGWYYNVDDPWWPCILALDGGGVRGYSSLLVLKDLMHEIWLCEKDLEDEQRERERVTGDPPGGLIPDEEELLPCHYFDFMFGTSSGGIIATLLGRLRLTVEQSLKFYRLLGENMFGRRRSRVPLATKYYHGPLEAAAKKIVRSCYEEGTFRDGIDDLFPLDVDQFDDILKRTVPFDVDKPRVCHTCCLTATHEAVVDEAYLLRTYPHYYNDNAPNWITRYNEGADEMPIWKVVRATSATPFYFNMVTHEVNGVLKAFEDGGIRENNPSGAALSEFHALYEGRASEPALLLSVGAGRVQPERDDFEGRGLLGRFANLSTLRALMYLQTPRVVQDAKVKYIEGQRQHYQMREAAHGEDSWYKRIDVAGLEKMQQDEWTKGSYNDLKNFPGGATLTAIEEATDKDLHRGFDEMLDSYAPPHVMLRQTAEKLVRQRRARERLGGPRWSTFVGMGSKIIRGGKGVVDRRSPSRNQYREMV</sequence>
<evidence type="ECO:0000256" key="4">
    <source>
        <dbReference type="PROSITE-ProRule" id="PRU01161"/>
    </source>
</evidence>
<gene>
    <name evidence="7" type="ORF">LTR91_009182</name>
</gene>
<feature type="short sequence motif" description="GXGXXG" evidence="4">
    <location>
        <begin position="584"/>
        <end position="589"/>
    </location>
</feature>
<evidence type="ECO:0000256" key="1">
    <source>
        <dbReference type="ARBA" id="ARBA00022801"/>
    </source>
</evidence>
<dbReference type="InterPro" id="IPR016035">
    <property type="entry name" value="Acyl_Trfase/lysoPLipase"/>
</dbReference>
<dbReference type="PROSITE" id="PS51635">
    <property type="entry name" value="PNPLA"/>
    <property type="match status" value="1"/>
</dbReference>
<name>A0AAN6KLT0_9PEZI</name>
<accession>A0AAN6KLT0</accession>
<feature type="short sequence motif" description="GXSXG" evidence="4">
    <location>
        <begin position="646"/>
        <end position="650"/>
    </location>
</feature>
<dbReference type="GO" id="GO:0046486">
    <property type="term" value="P:glycerolipid metabolic process"/>
    <property type="evidence" value="ECO:0007669"/>
    <property type="project" value="UniProtKB-ARBA"/>
</dbReference>